<keyword evidence="3" id="KW-1185">Reference proteome</keyword>
<dbReference type="Proteomes" id="UP000683000">
    <property type="component" value="Unassembled WGS sequence"/>
</dbReference>
<keyword evidence="1" id="KW-1133">Transmembrane helix</keyword>
<proteinExistence type="predicted"/>
<evidence type="ECO:0000313" key="3">
    <source>
        <dbReference type="Proteomes" id="UP000683000"/>
    </source>
</evidence>
<evidence type="ECO:0000256" key="1">
    <source>
        <dbReference type="SAM" id="Phobius"/>
    </source>
</evidence>
<reference evidence="2" key="1">
    <citation type="submission" date="2021-03" db="EMBL/GenBank/DDBJ databases">
        <title>Evolutionary innovations through gain and loss of genes in the ectomycorrhizal Boletales.</title>
        <authorList>
            <person name="Wu G."/>
            <person name="Miyauchi S."/>
            <person name="Morin E."/>
            <person name="Yang Z.-L."/>
            <person name="Xu J."/>
            <person name="Martin F.M."/>
        </authorList>
    </citation>
    <scope>NUCLEOTIDE SEQUENCE</scope>
    <source>
        <strain evidence="2">BR01</strain>
    </source>
</reference>
<dbReference type="OrthoDB" id="2796825at2759"/>
<comment type="caution">
    <text evidence="2">The sequence shown here is derived from an EMBL/GenBank/DDBJ whole genome shotgun (WGS) entry which is preliminary data.</text>
</comment>
<keyword evidence="1" id="KW-0812">Transmembrane</keyword>
<evidence type="ECO:0000313" key="2">
    <source>
        <dbReference type="EMBL" id="KAG6371292.1"/>
    </source>
</evidence>
<dbReference type="AlphaFoldDB" id="A0A8I2YGF0"/>
<feature type="transmembrane region" description="Helical" evidence="1">
    <location>
        <begin position="59"/>
        <end position="85"/>
    </location>
</feature>
<sequence>MSSSPGENFFSGIAAQLGIAYYSISVGLTAMLTWVICYRMVTHGREVKKQLGAEYASVYAVRDCIFGVVWVGSGTSIVFACMYIFDDVYITADADTAGGIWTGMGRDSQGTAVDAQV</sequence>
<keyword evidence="1" id="KW-0472">Membrane</keyword>
<dbReference type="EMBL" id="JAGFBS010000037">
    <property type="protein sequence ID" value="KAG6371292.1"/>
    <property type="molecule type" value="Genomic_DNA"/>
</dbReference>
<organism evidence="2 3">
    <name type="scientific">Boletus reticuloceps</name>
    <dbReference type="NCBI Taxonomy" id="495285"/>
    <lineage>
        <taxon>Eukaryota</taxon>
        <taxon>Fungi</taxon>
        <taxon>Dikarya</taxon>
        <taxon>Basidiomycota</taxon>
        <taxon>Agaricomycotina</taxon>
        <taxon>Agaricomycetes</taxon>
        <taxon>Agaricomycetidae</taxon>
        <taxon>Boletales</taxon>
        <taxon>Boletineae</taxon>
        <taxon>Boletaceae</taxon>
        <taxon>Boletoideae</taxon>
        <taxon>Boletus</taxon>
    </lineage>
</organism>
<name>A0A8I2YGF0_9AGAM</name>
<gene>
    <name evidence="2" type="ORF">JVT61DRAFT_9761</name>
</gene>
<protein>
    <submittedName>
        <fullName evidence="2">Uncharacterized protein</fullName>
    </submittedName>
</protein>
<accession>A0A8I2YGF0</accession>
<feature type="transmembrane region" description="Helical" evidence="1">
    <location>
        <begin position="20"/>
        <end position="38"/>
    </location>
</feature>